<evidence type="ECO:0000313" key="4">
    <source>
        <dbReference type="EMBL" id="CAD7241333.1"/>
    </source>
</evidence>
<reference evidence="4" key="1">
    <citation type="submission" date="2020-11" db="EMBL/GenBank/DDBJ databases">
        <authorList>
            <person name="Tran Van P."/>
        </authorList>
    </citation>
    <scope>NUCLEOTIDE SEQUENCE</scope>
</reference>
<dbReference type="PANTHER" id="PTHR16127">
    <property type="entry name" value="TAXILIN"/>
    <property type="match status" value="1"/>
</dbReference>
<dbReference type="PANTHER" id="PTHR16127:SF13">
    <property type="entry name" value="GH01188P"/>
    <property type="match status" value="1"/>
</dbReference>
<sequence length="543" mass="61653">MPDDQGAEILANEIGIEEMKEDSAKVPEPSNVPNLSETKCQESFPLGNAKSDDNGNVSASSKTDQASESSSTEEKAMANSGRKKSRRKESQNLSQIMKTLGAYVTPEEKIEALCKKFAESQDEVRRLNVVMKQNERQLQTVCREKEHVQSEHSKAVLARTRLEGLCRELQKQNRAIKDESLLKVREEEERRKEVSAKFQSTLTEISHLLQENNQKNSRLQEENQEMASKLKNLIDQYEIREQHVEKVLKHKELELQLSEAKLAKALLQNSELKDTHLKEKQRLLEDLAESHKKLGELHAQEINLRSQLNLYSGKYQEFHEALSKSNAIFQDFKTEMESMKKKMRSQERDLRTWKGKFQRGQETIVQMTEQLTGEQRRVAQLKKISRALQDDRTHLIQQLKDQGKSVPESESLLSLMKQSEEESTLTAPHDLPPMPNDLDDVERDGEAKDVTDPSISPEEETSPEGNCQPEDKDLIASSDGNEPVDTLDTEPIAFTAHTLTPLDTADETHGTQSEDMKDDLQEQSTLACLPEASCPLPDESTII</sequence>
<feature type="coiled-coil region" evidence="2">
    <location>
        <begin position="131"/>
        <end position="297"/>
    </location>
</feature>
<dbReference type="EMBL" id="CAJPEV010000123">
    <property type="protein sequence ID" value="CAG0880970.1"/>
    <property type="molecule type" value="Genomic_DNA"/>
</dbReference>
<feature type="compositionally biased region" description="Polar residues" evidence="3">
    <location>
        <begin position="54"/>
        <end position="70"/>
    </location>
</feature>
<gene>
    <name evidence="4" type="ORF">DSTB1V02_LOCUS1327</name>
</gene>
<dbReference type="AlphaFoldDB" id="A0A7R8X5I8"/>
<dbReference type="EMBL" id="LR899640">
    <property type="protein sequence ID" value="CAD7241333.1"/>
    <property type="molecule type" value="Genomic_DNA"/>
</dbReference>
<comment type="similarity">
    <text evidence="1">Belongs to the taxilin family.</text>
</comment>
<dbReference type="Proteomes" id="UP000677054">
    <property type="component" value="Unassembled WGS sequence"/>
</dbReference>
<name>A0A7R8X5I8_9CRUS</name>
<accession>A0A7R8X5I8</accession>
<feature type="compositionally biased region" description="Basic and acidic residues" evidence="3">
    <location>
        <begin position="506"/>
        <end position="520"/>
    </location>
</feature>
<evidence type="ECO:0000256" key="1">
    <source>
        <dbReference type="ARBA" id="ARBA00009550"/>
    </source>
</evidence>
<dbReference type="Pfam" id="PF09728">
    <property type="entry name" value="Taxilin"/>
    <property type="match status" value="1"/>
</dbReference>
<evidence type="ECO:0008006" key="6">
    <source>
        <dbReference type="Google" id="ProtNLM"/>
    </source>
</evidence>
<feature type="region of interest" description="Disordered" evidence="3">
    <location>
        <begin position="1"/>
        <end position="93"/>
    </location>
</feature>
<dbReference type="GO" id="GO:0019905">
    <property type="term" value="F:syntaxin binding"/>
    <property type="evidence" value="ECO:0007669"/>
    <property type="project" value="InterPro"/>
</dbReference>
<protein>
    <recommendedName>
        <fullName evidence="6">Alpha-taxilin</fullName>
    </recommendedName>
</protein>
<keyword evidence="5" id="KW-1185">Reference proteome</keyword>
<feature type="coiled-coil region" evidence="2">
    <location>
        <begin position="329"/>
        <end position="356"/>
    </location>
</feature>
<dbReference type="OrthoDB" id="425555at2759"/>
<proteinExistence type="inferred from homology"/>
<evidence type="ECO:0000256" key="3">
    <source>
        <dbReference type="SAM" id="MobiDB-lite"/>
    </source>
</evidence>
<keyword evidence="2" id="KW-0175">Coiled coil</keyword>
<dbReference type="InterPro" id="IPR026183">
    <property type="entry name" value="Taxilin_fam"/>
</dbReference>
<evidence type="ECO:0000256" key="2">
    <source>
        <dbReference type="SAM" id="Coils"/>
    </source>
</evidence>
<feature type="region of interest" description="Disordered" evidence="3">
    <location>
        <begin position="398"/>
        <end position="520"/>
    </location>
</feature>
<organism evidence="4">
    <name type="scientific">Darwinula stevensoni</name>
    <dbReference type="NCBI Taxonomy" id="69355"/>
    <lineage>
        <taxon>Eukaryota</taxon>
        <taxon>Metazoa</taxon>
        <taxon>Ecdysozoa</taxon>
        <taxon>Arthropoda</taxon>
        <taxon>Crustacea</taxon>
        <taxon>Oligostraca</taxon>
        <taxon>Ostracoda</taxon>
        <taxon>Podocopa</taxon>
        <taxon>Podocopida</taxon>
        <taxon>Darwinulocopina</taxon>
        <taxon>Darwinuloidea</taxon>
        <taxon>Darwinulidae</taxon>
        <taxon>Darwinula</taxon>
    </lineage>
</organism>
<evidence type="ECO:0000313" key="5">
    <source>
        <dbReference type="Proteomes" id="UP000677054"/>
    </source>
</evidence>